<reference evidence="11" key="1">
    <citation type="journal article" date="2023" name="Science">
        <title>Genome structures resolve the early diversification of teleost fishes.</title>
        <authorList>
            <person name="Parey E."/>
            <person name="Louis A."/>
            <person name="Montfort J."/>
            <person name="Bouchez O."/>
            <person name="Roques C."/>
            <person name="Iampietro C."/>
            <person name="Lluch J."/>
            <person name="Castinel A."/>
            <person name="Donnadieu C."/>
            <person name="Desvignes T."/>
            <person name="Floi Bucao C."/>
            <person name="Jouanno E."/>
            <person name="Wen M."/>
            <person name="Mejri S."/>
            <person name="Dirks R."/>
            <person name="Jansen H."/>
            <person name="Henkel C."/>
            <person name="Chen W.J."/>
            <person name="Zahm M."/>
            <person name="Cabau C."/>
            <person name="Klopp C."/>
            <person name="Thompson A.W."/>
            <person name="Robinson-Rechavi M."/>
            <person name="Braasch I."/>
            <person name="Lecointre G."/>
            <person name="Bobe J."/>
            <person name="Postlethwait J.H."/>
            <person name="Berthelot C."/>
            <person name="Roest Crollius H."/>
            <person name="Guiguen Y."/>
        </authorList>
    </citation>
    <scope>NUCLEOTIDE SEQUENCE</scope>
    <source>
        <strain evidence="11">WJC10195</strain>
    </source>
</reference>
<dbReference type="GO" id="GO:0009052">
    <property type="term" value="P:pentose-phosphate shunt, non-oxidative branch"/>
    <property type="evidence" value="ECO:0007669"/>
    <property type="project" value="InterPro"/>
</dbReference>
<dbReference type="SUPFAM" id="SSF75445">
    <property type="entry name" value="D-ribose-5-phosphate isomerase (RpiA), lid domain"/>
    <property type="match status" value="1"/>
</dbReference>
<dbReference type="FunFam" id="3.30.200.20:FF:000193">
    <property type="entry name" value="Eukaryotic translation initiation factor 2-alpha kinase 3"/>
    <property type="match status" value="1"/>
</dbReference>
<feature type="compositionally biased region" description="Acidic residues" evidence="9">
    <location>
        <begin position="328"/>
        <end position="342"/>
    </location>
</feature>
<evidence type="ECO:0000256" key="9">
    <source>
        <dbReference type="SAM" id="MobiDB-lite"/>
    </source>
</evidence>
<dbReference type="GO" id="GO:0004672">
    <property type="term" value="F:protein kinase activity"/>
    <property type="evidence" value="ECO:0007669"/>
    <property type="project" value="InterPro"/>
</dbReference>
<dbReference type="GO" id="GO:0005524">
    <property type="term" value="F:ATP binding"/>
    <property type="evidence" value="ECO:0007669"/>
    <property type="project" value="UniProtKB-UniRule"/>
</dbReference>
<keyword evidence="8" id="KW-0547">Nucleotide-binding</keyword>
<evidence type="ECO:0000256" key="8">
    <source>
        <dbReference type="PROSITE-ProRule" id="PRU10141"/>
    </source>
</evidence>
<dbReference type="SMART" id="SM00220">
    <property type="entry name" value="S_TKc"/>
    <property type="match status" value="1"/>
</dbReference>
<keyword evidence="6" id="KW-0413">Isomerase</keyword>
<dbReference type="Proteomes" id="UP001152622">
    <property type="component" value="Chromosome 20"/>
</dbReference>
<dbReference type="InterPro" id="IPR018391">
    <property type="entry name" value="PQQ_b-propeller_rpt"/>
</dbReference>
<feature type="domain" description="Protein kinase" evidence="10">
    <location>
        <begin position="848"/>
        <end position="1140"/>
    </location>
</feature>
<proteinExistence type="inferred from homology"/>
<dbReference type="InterPro" id="IPR000719">
    <property type="entry name" value="Prot_kinase_dom"/>
</dbReference>
<gene>
    <name evidence="11" type="ORF">SKAU_G00395690</name>
</gene>
<dbReference type="SUPFAM" id="SSF56112">
    <property type="entry name" value="Protein kinase-like (PK-like)"/>
    <property type="match status" value="1"/>
</dbReference>
<dbReference type="HAMAP" id="MF_00170">
    <property type="entry name" value="Rib_5P_isom_A"/>
    <property type="match status" value="1"/>
</dbReference>
<evidence type="ECO:0000256" key="7">
    <source>
        <dbReference type="ARBA" id="ARBA00029734"/>
    </source>
</evidence>
<evidence type="ECO:0000259" key="10">
    <source>
        <dbReference type="SMART" id="SM00220"/>
    </source>
</evidence>
<dbReference type="OrthoDB" id="341578at2759"/>
<dbReference type="InterPro" id="IPR020672">
    <property type="entry name" value="Ribose5P_isomerase_typA_subgr"/>
</dbReference>
<dbReference type="NCBIfam" id="NF001924">
    <property type="entry name" value="PRK00702.1"/>
    <property type="match status" value="1"/>
</dbReference>
<sequence>MRLQRNIGRALLAGYLAVTFAGRQFSFGCERLSEKHVFLNRAYRTCATMAEEAKKRAGIAAVDNHVQNNQVVGVGSGSTIVYAVDRLAERVRQEKLNIVCVPTSFQARQLILQRGLTLSDLDRHPELDVAIDGADEVDSVLTLIKGGGGCLAQEKIVAGCAKHFIVIADFRKDSKNLGQQWKKGVPIEVIPMAYVPVTRAIVRRFGGEVALRMAISKAGPVVTDNSNFILDWKFEKAHNWEEVNTAIKMIPGVVETGLFVGMAERVYFGMEDGSVEGGVNVTSYCLQGSTGREPATATALGSQTAEDGPSVMERGLESVGAPVPGDVTVEDDENGAAADGDESSGQSDCDGSLKRSLVIISTLDGRISALDPNNHGRKQWDLDVGSGCLVSSSLSKPEVFGNKMIVPSLDGGLFQWDRDRESVETVPFSVESLLESSYRIREDTVLVGGKSLTTYGLGAYSGKLRYICSAVGCSRWEEDEPEPEDVLLLQRTQKTVRAVRPRSGNEKWNFSVGHFELKFVPETQPGLNFLDGERASGEGRREGRRVIREEEEPRAETCGLIIKVSVPAWKVLAFSNKPGGQLVWEHQFCTPIASAWLVQGGKVTPISLFDDTSYTTRPESGAEDEEEIVEEARGATESSVYLGMFRGQFYLQSSVRISEKFPSKSKTLHSGGSDSAIISLPTVKWKPLIHSPSRTPVLVGSEEFDKCLNNDKFSHEEYSNGALSVLQYPYDNGYYFPYSKHYRGRRGAAVSLLGEGGAGRELRRKDPVLLLPWWKEILGTIVFCIAATTYIVRKFFHPPTAHVRQRKESETQCQTDSKLELVSEDPKEVVVMETQRSNEYVSRYLTDFEPVQCLGRGGFGVVFEARNKVDDCNYAIKRIRLPNRELAREKVMREVKALAKLEHPGIIRYFNAWQETPPEGWQEEMDQRWLKDASTTDWPLSSPDHMEALSVKVPVSKLTPTDFSSVAAAAGGGGAGDATGATAEEQPSFTPMLSASEVSSTGDKGCIGEREPPGGPASALQLGQDSFMSERDSQADPEASDSPHSFELYPPRGPSDSSSFDIVFEDSGCDDASEPAEAASPSTLTGGRASSASCTQTHDPCPAPRPRPLPLLLPAPPHLPEPSPLPLPRPTSAGRLAPPSRLAQGLPVHPDAALS</sequence>
<dbReference type="GO" id="GO:0005829">
    <property type="term" value="C:cytosol"/>
    <property type="evidence" value="ECO:0007669"/>
    <property type="project" value="UniProtKB-ARBA"/>
</dbReference>
<comment type="caution">
    <text evidence="11">The sequence shown here is derived from an EMBL/GenBank/DDBJ whole genome shotgun (WGS) entry which is preliminary data.</text>
</comment>
<dbReference type="FunFam" id="3.30.70.260:FF:000018">
    <property type="entry name" value="Ribose-5-phosphate isomerase A"/>
    <property type="match status" value="1"/>
</dbReference>
<dbReference type="InterPro" id="IPR015943">
    <property type="entry name" value="WD40/YVTN_repeat-like_dom_sf"/>
</dbReference>
<dbReference type="EMBL" id="JAINUF010000020">
    <property type="protein sequence ID" value="KAJ8336226.1"/>
    <property type="molecule type" value="Genomic_DNA"/>
</dbReference>
<accession>A0A9Q1IE27</accession>
<evidence type="ECO:0000256" key="5">
    <source>
        <dbReference type="ARBA" id="ARBA00022553"/>
    </source>
</evidence>
<dbReference type="FunFam" id="3.40.50.1360:FF:000013">
    <property type="entry name" value="Ribose 5-phosphate isomerase A"/>
    <property type="match status" value="1"/>
</dbReference>
<evidence type="ECO:0000256" key="3">
    <source>
        <dbReference type="ARBA" id="ARBA00011959"/>
    </source>
</evidence>
<dbReference type="SUPFAM" id="SSF100950">
    <property type="entry name" value="NagB/RpiA/CoA transferase-like"/>
    <property type="match status" value="1"/>
</dbReference>
<feature type="region of interest" description="Disordered" evidence="9">
    <location>
        <begin position="302"/>
        <end position="351"/>
    </location>
</feature>
<dbReference type="InterPro" id="IPR037171">
    <property type="entry name" value="NagB/RpiA_transferase-like"/>
</dbReference>
<dbReference type="Gene3D" id="2.130.10.10">
    <property type="entry name" value="YVTN repeat-like/Quinoprotein amine dehydrogenase"/>
    <property type="match status" value="1"/>
</dbReference>
<dbReference type="InterPro" id="IPR011009">
    <property type="entry name" value="Kinase-like_dom_sf"/>
</dbReference>
<organism evidence="11 12">
    <name type="scientific">Synaphobranchus kaupii</name>
    <name type="common">Kaup's arrowtooth eel</name>
    <dbReference type="NCBI Taxonomy" id="118154"/>
    <lineage>
        <taxon>Eukaryota</taxon>
        <taxon>Metazoa</taxon>
        <taxon>Chordata</taxon>
        <taxon>Craniata</taxon>
        <taxon>Vertebrata</taxon>
        <taxon>Euteleostomi</taxon>
        <taxon>Actinopterygii</taxon>
        <taxon>Neopterygii</taxon>
        <taxon>Teleostei</taxon>
        <taxon>Anguilliformes</taxon>
        <taxon>Synaphobranchidae</taxon>
        <taxon>Synaphobranchus</taxon>
    </lineage>
</organism>
<dbReference type="Pfam" id="PF06026">
    <property type="entry name" value="Rib_5-P_isom_A"/>
    <property type="match status" value="1"/>
</dbReference>
<evidence type="ECO:0000313" key="11">
    <source>
        <dbReference type="EMBL" id="KAJ8336226.1"/>
    </source>
</evidence>
<keyword evidence="12" id="KW-1185">Reference proteome</keyword>
<comment type="pathway">
    <text evidence="1">Carbohydrate degradation; pentose phosphate pathway; D-ribose 5-phosphate from D-ribulose 5-phosphate (non-oxidative stage): step 1/1.</text>
</comment>
<feature type="compositionally biased region" description="Acidic residues" evidence="9">
    <location>
        <begin position="1063"/>
        <end position="1074"/>
    </location>
</feature>
<dbReference type="AlphaFoldDB" id="A0A9Q1IE27"/>
<dbReference type="SUPFAM" id="SSF50998">
    <property type="entry name" value="Quinoprotein alcohol dehydrogenase-like"/>
    <property type="match status" value="1"/>
</dbReference>
<dbReference type="NCBIfam" id="TIGR00021">
    <property type="entry name" value="rpiA"/>
    <property type="match status" value="1"/>
</dbReference>
<evidence type="ECO:0000256" key="1">
    <source>
        <dbReference type="ARBA" id="ARBA00004988"/>
    </source>
</evidence>
<dbReference type="CDD" id="cd01398">
    <property type="entry name" value="RPI_A"/>
    <property type="match status" value="1"/>
</dbReference>
<dbReference type="SMART" id="SM00564">
    <property type="entry name" value="PQQ"/>
    <property type="match status" value="3"/>
</dbReference>
<dbReference type="EC" id="5.3.1.6" evidence="3"/>
<dbReference type="GO" id="GO:0004751">
    <property type="term" value="F:ribose-5-phosphate isomerase activity"/>
    <property type="evidence" value="ECO:0007669"/>
    <property type="project" value="UniProtKB-EC"/>
</dbReference>
<comment type="similarity">
    <text evidence="2">Belongs to the ribose 5-phosphate isomerase family.</text>
</comment>
<feature type="region of interest" description="Disordered" evidence="9">
    <location>
        <begin position="969"/>
        <end position="1155"/>
    </location>
</feature>
<feature type="binding site" evidence="8">
    <location>
        <position position="877"/>
    </location>
    <ligand>
        <name>ATP</name>
        <dbReference type="ChEBI" id="CHEBI:30616"/>
    </ligand>
</feature>
<dbReference type="PANTHER" id="PTHR11934:SF0">
    <property type="entry name" value="RIBOSE-5-PHOSPHATE ISOMERASE"/>
    <property type="match status" value="1"/>
</dbReference>
<dbReference type="GO" id="GO:0006014">
    <property type="term" value="P:D-ribose metabolic process"/>
    <property type="evidence" value="ECO:0007669"/>
    <property type="project" value="TreeGrafter"/>
</dbReference>
<keyword evidence="5" id="KW-0597">Phosphoprotein</keyword>
<dbReference type="PANTHER" id="PTHR11934">
    <property type="entry name" value="RIBOSE-5-PHOSPHATE ISOMERASE"/>
    <property type="match status" value="1"/>
</dbReference>
<name>A0A9Q1IE27_SYNKA</name>
<dbReference type="InterPro" id="IPR004788">
    <property type="entry name" value="Ribose5P_isomerase_type_A"/>
</dbReference>
<feature type="compositionally biased region" description="Polar residues" evidence="9">
    <location>
        <begin position="1083"/>
        <end position="1098"/>
    </location>
</feature>
<dbReference type="Gene3D" id="3.30.200.20">
    <property type="entry name" value="Phosphorylase Kinase, domain 1"/>
    <property type="match status" value="1"/>
</dbReference>
<dbReference type="PROSITE" id="PS00107">
    <property type="entry name" value="PROTEIN_KINASE_ATP"/>
    <property type="match status" value="1"/>
</dbReference>
<evidence type="ECO:0000256" key="4">
    <source>
        <dbReference type="ARBA" id="ARBA00019150"/>
    </source>
</evidence>
<dbReference type="FunFam" id="2.130.10.10:FF:000622">
    <property type="entry name" value="Eukaryotic translation initiation factor 2-alpha kinase 3"/>
    <property type="match status" value="1"/>
</dbReference>
<keyword evidence="8" id="KW-0067">ATP-binding</keyword>
<protein>
    <recommendedName>
        <fullName evidence="4">Ribose-5-phosphate isomerase</fullName>
        <ecNumber evidence="3">5.3.1.6</ecNumber>
    </recommendedName>
    <alternativeName>
        <fullName evidence="7">Phosphoriboisomerase</fullName>
    </alternativeName>
</protein>
<dbReference type="InterPro" id="IPR011047">
    <property type="entry name" value="Quinoprotein_ADH-like_sf"/>
</dbReference>
<dbReference type="InterPro" id="IPR017441">
    <property type="entry name" value="Protein_kinase_ATP_BS"/>
</dbReference>
<dbReference type="CDD" id="cd09768">
    <property type="entry name" value="Luminal_EIF2AK3"/>
    <property type="match status" value="1"/>
</dbReference>
<evidence type="ECO:0000313" key="12">
    <source>
        <dbReference type="Proteomes" id="UP001152622"/>
    </source>
</evidence>
<dbReference type="Pfam" id="PF00069">
    <property type="entry name" value="Pkinase"/>
    <property type="match status" value="1"/>
</dbReference>
<feature type="compositionally biased region" description="Pro residues" evidence="9">
    <location>
        <begin position="1101"/>
        <end position="1129"/>
    </location>
</feature>
<feature type="compositionally biased region" description="Polar residues" evidence="9">
    <location>
        <begin position="985"/>
        <end position="1002"/>
    </location>
</feature>
<dbReference type="Gene3D" id="3.30.70.260">
    <property type="match status" value="1"/>
</dbReference>
<evidence type="ECO:0000256" key="6">
    <source>
        <dbReference type="ARBA" id="ARBA00023235"/>
    </source>
</evidence>
<dbReference type="Gene3D" id="3.40.50.1360">
    <property type="match status" value="1"/>
</dbReference>
<evidence type="ECO:0000256" key="2">
    <source>
        <dbReference type="ARBA" id="ARBA00008088"/>
    </source>
</evidence>